<protein>
    <submittedName>
        <fullName evidence="1">Uncharacterized protein</fullName>
    </submittedName>
</protein>
<dbReference type="Proteomes" id="UP000251431">
    <property type="component" value="Unassembled WGS sequence"/>
</dbReference>
<gene>
    <name evidence="1" type="ORF">NCTC7582_05116</name>
</gene>
<reference evidence="1 2" key="1">
    <citation type="submission" date="2018-06" db="EMBL/GenBank/DDBJ databases">
        <authorList>
            <consortium name="Pathogen Informatics"/>
            <person name="Doyle S."/>
        </authorList>
    </citation>
    <scope>NUCLEOTIDE SEQUENCE [LARGE SCALE GENOMIC DNA]</scope>
    <source>
        <strain evidence="1 2">NCTC7582</strain>
    </source>
</reference>
<evidence type="ECO:0000313" key="2">
    <source>
        <dbReference type="Proteomes" id="UP000251431"/>
    </source>
</evidence>
<dbReference type="EMBL" id="UAQE01000006">
    <property type="protein sequence ID" value="SPU40574.1"/>
    <property type="molecule type" value="Genomic_DNA"/>
</dbReference>
<dbReference type="AlphaFoldDB" id="A0A2X1AQ78"/>
<proteinExistence type="predicted"/>
<accession>A0A2X1AQ78</accession>
<organism evidence="1 2">
    <name type="scientific">Lysinibacillus capsici</name>
    <dbReference type="NCBI Taxonomy" id="2115968"/>
    <lineage>
        <taxon>Bacteria</taxon>
        <taxon>Bacillati</taxon>
        <taxon>Bacillota</taxon>
        <taxon>Bacilli</taxon>
        <taxon>Bacillales</taxon>
        <taxon>Bacillaceae</taxon>
        <taxon>Lysinibacillus</taxon>
    </lineage>
</organism>
<dbReference type="RefSeq" id="WP_112118833.1">
    <property type="nucleotide sequence ID" value="NZ_UAQE01000006.1"/>
</dbReference>
<sequence length="375" mass="45481">MLFSQTIDVMAGFNSVQLYNKIQKIKGLIINDIANGNGTKDFTYISQDLKKVYEEISIIYKSLVTFDLTDPEKYYEESNEVMNKLMRLYSDEIISIKKTNVDYQNELKTSNYYIYKTITWRTGELFREVEVVRYKDKTRGITPIVVNKFNESSKHNLDEKRKKHTSLYVGPMDIGFYPFYSPKYFLKNSFIMHELIKIERIIHRRILFELDFIIANQYGKYDYLKNEFTWLETTPPEELEQNIKDYYINVYQKRYGKYFNPDYNNALELLQESWKVWKKRHHLFLDYFMAIQFLEEDLELNEQLESVKEFTKQNINIPEDIRFKIEFLKEEKESHCENLNELKEFYTNIRNQFYNNYTKINKEIKSLFKELAKIK</sequence>
<name>A0A2X1AQ78_9BACI</name>
<evidence type="ECO:0000313" key="1">
    <source>
        <dbReference type="EMBL" id="SPU40574.1"/>
    </source>
</evidence>